<dbReference type="RefSeq" id="WP_137449797.1">
    <property type="nucleotide sequence ID" value="NZ_SZZH01000002.1"/>
</dbReference>
<dbReference type="EMBL" id="SZZH01000002">
    <property type="protein sequence ID" value="TKV59189.1"/>
    <property type="molecule type" value="Genomic_DNA"/>
</dbReference>
<evidence type="ECO:0000313" key="4">
    <source>
        <dbReference type="Proteomes" id="UP000306985"/>
    </source>
</evidence>
<evidence type="ECO:0000313" key="3">
    <source>
        <dbReference type="EMBL" id="TKV59189.1"/>
    </source>
</evidence>
<dbReference type="Gene3D" id="1.20.120.520">
    <property type="entry name" value="nmb1532 protein domain like"/>
    <property type="match status" value="1"/>
</dbReference>
<keyword evidence="4" id="KW-1185">Reference proteome</keyword>
<feature type="domain" description="Hemerythrin-like" evidence="2">
    <location>
        <begin position="23"/>
        <end position="166"/>
    </location>
</feature>
<organism evidence="3 4">
    <name type="scientific">Nakamurella flava</name>
    <dbReference type="NCBI Taxonomy" id="2576308"/>
    <lineage>
        <taxon>Bacteria</taxon>
        <taxon>Bacillati</taxon>
        <taxon>Actinomycetota</taxon>
        <taxon>Actinomycetes</taxon>
        <taxon>Nakamurellales</taxon>
        <taxon>Nakamurellaceae</taxon>
        <taxon>Nakamurella</taxon>
    </lineage>
</organism>
<comment type="caution">
    <text evidence="3">The sequence shown here is derived from an EMBL/GenBank/DDBJ whole genome shotgun (WGS) entry which is preliminary data.</text>
</comment>
<gene>
    <name evidence="3" type="ORF">FDO65_11180</name>
</gene>
<dbReference type="CDD" id="cd12108">
    <property type="entry name" value="Hr-like"/>
    <property type="match status" value="1"/>
</dbReference>
<dbReference type="AlphaFoldDB" id="A0A4U6QGN9"/>
<evidence type="ECO:0000256" key="1">
    <source>
        <dbReference type="SAM" id="MobiDB-lite"/>
    </source>
</evidence>
<dbReference type="Proteomes" id="UP000306985">
    <property type="component" value="Unassembled WGS sequence"/>
</dbReference>
<dbReference type="InterPro" id="IPR012312">
    <property type="entry name" value="Hemerythrin-like"/>
</dbReference>
<proteinExistence type="predicted"/>
<sequence>MELQTPRVDDTAPTERGRAAARSLVTVHDGLRDELAQVSRLVDEALAGRVDIAGARGDLQRLALRRHDWTTGAYCSAHCLAVAQHHYGEDHEIFPLLRSARPDLGDVLDRLEREHVVVHDLLERLDGALVALAVADADGRAALRRTLAEFSTVLRAHLAYEEEQLLGPMAQVFS</sequence>
<reference evidence="3 4" key="1">
    <citation type="submission" date="2019-05" db="EMBL/GenBank/DDBJ databases">
        <title>Nakamurella sp. N5BH11, whole genome shotgun sequence.</title>
        <authorList>
            <person name="Tuo L."/>
        </authorList>
    </citation>
    <scope>NUCLEOTIDE SEQUENCE [LARGE SCALE GENOMIC DNA]</scope>
    <source>
        <strain evidence="3 4">N5BH11</strain>
    </source>
</reference>
<evidence type="ECO:0000259" key="2">
    <source>
        <dbReference type="Pfam" id="PF01814"/>
    </source>
</evidence>
<feature type="compositionally biased region" description="Basic and acidic residues" evidence="1">
    <location>
        <begin position="7"/>
        <end position="18"/>
    </location>
</feature>
<feature type="region of interest" description="Disordered" evidence="1">
    <location>
        <begin position="1"/>
        <end position="20"/>
    </location>
</feature>
<dbReference type="OrthoDB" id="8225825at2"/>
<accession>A0A4U6QGN9</accession>
<protein>
    <submittedName>
        <fullName evidence="3">Hemerythrin domain-containing protein</fullName>
    </submittedName>
</protein>
<name>A0A4U6QGN9_9ACTN</name>
<dbReference type="Pfam" id="PF01814">
    <property type="entry name" value="Hemerythrin"/>
    <property type="match status" value="1"/>
</dbReference>